<dbReference type="InterPro" id="IPR048228">
    <property type="entry name" value="HelD_bacillota"/>
</dbReference>
<dbReference type="PANTHER" id="PTHR11070">
    <property type="entry name" value="UVRD / RECB / PCRA DNA HELICASE FAMILY MEMBER"/>
    <property type="match status" value="1"/>
</dbReference>
<evidence type="ECO:0000256" key="4">
    <source>
        <dbReference type="ARBA" id="ARBA00022840"/>
    </source>
</evidence>
<keyword evidence="5" id="KW-0413">Isomerase</keyword>
<feature type="domain" description="UvrD-like helicase ATP-binding" evidence="11">
    <location>
        <begin position="212"/>
        <end position="616"/>
    </location>
</feature>
<evidence type="ECO:0000256" key="2">
    <source>
        <dbReference type="ARBA" id="ARBA00022801"/>
    </source>
</evidence>
<dbReference type="GO" id="GO:0003677">
    <property type="term" value="F:DNA binding"/>
    <property type="evidence" value="ECO:0007669"/>
    <property type="project" value="InterPro"/>
</dbReference>
<dbReference type="InterPro" id="IPR027417">
    <property type="entry name" value="P-loop_NTPase"/>
</dbReference>
<keyword evidence="3 9" id="KW-0347">Helicase</keyword>
<proteinExistence type="predicted"/>
<evidence type="ECO:0000256" key="10">
    <source>
        <dbReference type="SAM" id="Coils"/>
    </source>
</evidence>
<feature type="binding site" evidence="9">
    <location>
        <begin position="233"/>
        <end position="240"/>
    </location>
    <ligand>
        <name>ATP</name>
        <dbReference type="ChEBI" id="CHEBI:30616"/>
    </ligand>
</feature>
<dbReference type="Proteomes" id="UP000308230">
    <property type="component" value="Unassembled WGS sequence"/>
</dbReference>
<keyword evidence="10" id="KW-0175">Coiled coil</keyword>
<evidence type="ECO:0000256" key="8">
    <source>
        <dbReference type="ARBA" id="ARBA00048988"/>
    </source>
</evidence>
<comment type="catalytic activity">
    <reaction evidence="6">
        <text>Couples ATP hydrolysis with the unwinding of duplex DNA by translocating in the 3'-5' direction.</text>
        <dbReference type="EC" id="5.6.2.4"/>
    </reaction>
</comment>
<evidence type="ECO:0000256" key="9">
    <source>
        <dbReference type="PROSITE-ProRule" id="PRU00560"/>
    </source>
</evidence>
<evidence type="ECO:0000256" key="3">
    <source>
        <dbReference type="ARBA" id="ARBA00022806"/>
    </source>
</evidence>
<keyword evidence="4 9" id="KW-0067">ATP-binding</keyword>
<evidence type="ECO:0000313" key="13">
    <source>
        <dbReference type="Proteomes" id="UP000308230"/>
    </source>
</evidence>
<name>A0A5R9F0V6_9BACL</name>
<comment type="catalytic activity">
    <reaction evidence="8">
        <text>ATP + H2O = ADP + phosphate + H(+)</text>
        <dbReference type="Rhea" id="RHEA:13065"/>
        <dbReference type="ChEBI" id="CHEBI:15377"/>
        <dbReference type="ChEBI" id="CHEBI:15378"/>
        <dbReference type="ChEBI" id="CHEBI:30616"/>
        <dbReference type="ChEBI" id="CHEBI:43474"/>
        <dbReference type="ChEBI" id="CHEBI:456216"/>
        <dbReference type="EC" id="5.6.2.4"/>
    </reaction>
</comment>
<dbReference type="InterPro" id="IPR000212">
    <property type="entry name" value="DNA_helicase_UvrD/REP"/>
</dbReference>
<dbReference type="EMBL" id="SWLG01000013">
    <property type="protein sequence ID" value="TLS36050.1"/>
    <property type="molecule type" value="Genomic_DNA"/>
</dbReference>
<evidence type="ECO:0000256" key="6">
    <source>
        <dbReference type="ARBA" id="ARBA00034617"/>
    </source>
</evidence>
<dbReference type="PANTHER" id="PTHR11070:SF17">
    <property type="entry name" value="DNA HELICASE IV"/>
    <property type="match status" value="1"/>
</dbReference>
<accession>A0A5R9F0V6</accession>
<dbReference type="GO" id="GO:0000725">
    <property type="term" value="P:recombinational repair"/>
    <property type="evidence" value="ECO:0007669"/>
    <property type="project" value="TreeGrafter"/>
</dbReference>
<dbReference type="NCBIfam" id="NF041464">
    <property type="entry name" value="HelD_BACSU"/>
    <property type="match status" value="1"/>
</dbReference>
<dbReference type="PROSITE" id="PS51198">
    <property type="entry name" value="UVRD_HELICASE_ATP_BIND"/>
    <property type="match status" value="1"/>
</dbReference>
<organism evidence="12 13">
    <name type="scientific">Exobacillus caeni</name>
    <dbReference type="NCBI Taxonomy" id="2574798"/>
    <lineage>
        <taxon>Bacteria</taxon>
        <taxon>Bacillati</taxon>
        <taxon>Bacillota</taxon>
        <taxon>Bacilli</taxon>
        <taxon>Bacillales</taxon>
        <taxon>Guptibacillaceae</taxon>
        <taxon>Exobacillus</taxon>
    </lineage>
</organism>
<dbReference type="GO" id="GO:0005524">
    <property type="term" value="F:ATP binding"/>
    <property type="evidence" value="ECO:0007669"/>
    <property type="project" value="UniProtKB-UniRule"/>
</dbReference>
<dbReference type="GO" id="GO:0043138">
    <property type="term" value="F:3'-5' DNA helicase activity"/>
    <property type="evidence" value="ECO:0007669"/>
    <property type="project" value="UniProtKB-EC"/>
</dbReference>
<dbReference type="EC" id="5.6.2.4" evidence="7"/>
<keyword evidence="13" id="KW-1185">Reference proteome</keyword>
<comment type="caution">
    <text evidence="12">The sequence shown here is derived from an EMBL/GenBank/DDBJ whole genome shotgun (WGS) entry which is preliminary data.</text>
</comment>
<dbReference type="Pfam" id="PF13361">
    <property type="entry name" value="UvrD_C"/>
    <property type="match status" value="1"/>
</dbReference>
<sequence length="780" mass="90344">MAENPLEWQNEQNRVEEVLRIIKNKIKKYEKQAGGIKGDIVELRKNFWDDVTVNVDNAKERVETEAALRQQSELLSERERSHGQLDEQLKKLTRMKDSPYFGRFDFQEEGEKEAEKIYIGIASLMDENEEDFLVYDWRAPISSMYYDYSPGPAQYEVMDGTISGEMEVKRQFIIRNGTIKGMFDTGITIGDELLQEVLSNAASTKMNSIVATIQKEQNQIIRHEKSKTLIVQGVAGSGKTSAALQRVAYLLYRYRQIMSADNILLFSPNPLFNSYVATVLPQLGEENMMQTTLQQYIESQLEQRMELEGPAEQMEYILTERGQQGYEARRSGIKFKAGLEYKALLDHYFDSLSNSGIVFNELTFRGETLISTEEMEDYFYSLDDSYPISNRIDQLKDWLLEMLNKAAKQERKKDWVAMESELLDKEDYLNAYKKLQEKQSFNEDTFDDFEREEKFLARLIVNRHFKPLRRFVKTLRFLDVKETYANLFKNRHVAEEANKLFPEDWGSICDQSLKALDQNILYWEDAIPYLYLKDQLSGRTPNLNIRHVLIDEAQDYSPFQFEYLKNLFPYSGVTLLGDFNQAIYAHTFGTKTLLAKESSEEESVEKISLKRSYRSTREIVEFTKGLIENGEEIEAFNREGTKPVLIETNDRASLNTAIVSRIKDFQSKGYESVAVICKTMKETKAAFQDLHNEIPIKMITEETYTFEKGVTVIPAYLAKGIEFDAVVLYDASQYSRESERKLFYTACTRAMHELAILSIGDPGLFMNEAQSDTYIALEEN</sequence>
<dbReference type="InterPro" id="IPR014016">
    <property type="entry name" value="UvrD-like_ATP-bd"/>
</dbReference>
<gene>
    <name evidence="12" type="ORF">FCL54_16800</name>
</gene>
<reference evidence="12 13" key="1">
    <citation type="submission" date="2019-04" db="EMBL/GenBank/DDBJ databases">
        <title>Bacillus caeni sp. nov., a bacterium isolated from mangrove sediment.</title>
        <authorList>
            <person name="Huang H."/>
            <person name="Mo K."/>
            <person name="Hu Y."/>
        </authorList>
    </citation>
    <scope>NUCLEOTIDE SEQUENCE [LARGE SCALE GENOMIC DNA]</scope>
    <source>
        <strain evidence="12 13">HB172195</strain>
    </source>
</reference>
<evidence type="ECO:0000256" key="7">
    <source>
        <dbReference type="ARBA" id="ARBA00034808"/>
    </source>
</evidence>
<dbReference type="Pfam" id="PF13538">
    <property type="entry name" value="UvrD_C_2"/>
    <property type="match status" value="1"/>
</dbReference>
<dbReference type="SUPFAM" id="SSF52540">
    <property type="entry name" value="P-loop containing nucleoside triphosphate hydrolases"/>
    <property type="match status" value="1"/>
</dbReference>
<dbReference type="AlphaFoldDB" id="A0A5R9F0V6"/>
<dbReference type="GO" id="GO:0005829">
    <property type="term" value="C:cytosol"/>
    <property type="evidence" value="ECO:0007669"/>
    <property type="project" value="TreeGrafter"/>
</dbReference>
<dbReference type="InterPro" id="IPR014017">
    <property type="entry name" value="DNA_helicase_UvrD-like_C"/>
</dbReference>
<dbReference type="OrthoDB" id="9787585at2"/>
<dbReference type="InterPro" id="IPR027785">
    <property type="entry name" value="UvrD-like_helicase_C"/>
</dbReference>
<evidence type="ECO:0000256" key="1">
    <source>
        <dbReference type="ARBA" id="ARBA00022741"/>
    </source>
</evidence>
<keyword evidence="1 9" id="KW-0547">Nucleotide-binding</keyword>
<dbReference type="Gene3D" id="3.40.50.300">
    <property type="entry name" value="P-loop containing nucleotide triphosphate hydrolases"/>
    <property type="match status" value="3"/>
</dbReference>
<dbReference type="Pfam" id="PF00580">
    <property type="entry name" value="UvrD-helicase"/>
    <property type="match status" value="1"/>
</dbReference>
<feature type="coiled-coil region" evidence="10">
    <location>
        <begin position="12"/>
        <end position="46"/>
    </location>
</feature>
<keyword evidence="2 9" id="KW-0378">Hydrolase</keyword>
<protein>
    <recommendedName>
        <fullName evidence="7">DNA 3'-5' helicase</fullName>
        <ecNumber evidence="7">5.6.2.4</ecNumber>
    </recommendedName>
</protein>
<evidence type="ECO:0000313" key="12">
    <source>
        <dbReference type="EMBL" id="TLS36050.1"/>
    </source>
</evidence>
<evidence type="ECO:0000256" key="5">
    <source>
        <dbReference type="ARBA" id="ARBA00023235"/>
    </source>
</evidence>
<evidence type="ECO:0000259" key="11">
    <source>
        <dbReference type="PROSITE" id="PS51198"/>
    </source>
</evidence>
<dbReference type="GO" id="GO:0016887">
    <property type="term" value="F:ATP hydrolysis activity"/>
    <property type="evidence" value="ECO:0007669"/>
    <property type="project" value="RHEA"/>
</dbReference>
<dbReference type="RefSeq" id="WP_138127908.1">
    <property type="nucleotide sequence ID" value="NZ_SWLG01000013.1"/>
</dbReference>